<dbReference type="KEGG" id="mft:XA26_11340"/>
<dbReference type="STRING" id="1766.XA26_11340"/>
<sequence>MAGEQLKLTRAVSIVLTAGAMVAGLTACQKAPVPGTPSPDASSAITGVTHPATSPAAGPVSTTAPRAAAVPTAAWVHSNRLPLDDAEHWPNLADSAEPLGNNTFQTSSLCAGTPTQVGGSENARALIDRGAGNWSVQQVLVHYPGDPWTMGQTAHAMFNELQNTLKGCQNSSSGASSTLTTPPNSACPSVERGGCNQVAAEVHSPQGDVTAHIYLAAVGSTVTELSLWSTGTPTAQWPEPADEDVFAAMNPQLCSVWEC</sequence>
<dbReference type="PATRIC" id="fig|1766.6.peg.1121"/>
<evidence type="ECO:0008006" key="4">
    <source>
        <dbReference type="Google" id="ProtNLM"/>
    </source>
</evidence>
<name>A0A0N9X969_MYCFO</name>
<keyword evidence="3" id="KW-1185">Reference proteome</keyword>
<proteinExistence type="predicted"/>
<accession>A0A0N9X969</accession>
<dbReference type="EMBL" id="CP011269">
    <property type="protein sequence ID" value="ALI24987.1"/>
    <property type="molecule type" value="Genomic_DNA"/>
</dbReference>
<evidence type="ECO:0000313" key="3">
    <source>
        <dbReference type="Proteomes" id="UP000057134"/>
    </source>
</evidence>
<dbReference type="PROSITE" id="PS51257">
    <property type="entry name" value="PROKAR_LIPOPROTEIN"/>
    <property type="match status" value="1"/>
</dbReference>
<evidence type="ECO:0000313" key="2">
    <source>
        <dbReference type="EMBL" id="ALI24987.1"/>
    </source>
</evidence>
<dbReference type="AlphaFoldDB" id="A0A0N9X969"/>
<organism evidence="2 3">
    <name type="scientific">Mycolicibacterium fortuitum</name>
    <name type="common">Mycobacterium fortuitum</name>
    <dbReference type="NCBI Taxonomy" id="1766"/>
    <lineage>
        <taxon>Bacteria</taxon>
        <taxon>Bacillati</taxon>
        <taxon>Actinomycetota</taxon>
        <taxon>Actinomycetes</taxon>
        <taxon>Mycobacteriales</taxon>
        <taxon>Mycobacteriaceae</taxon>
        <taxon>Mycolicibacterium</taxon>
    </lineage>
</organism>
<evidence type="ECO:0000256" key="1">
    <source>
        <dbReference type="SAM" id="MobiDB-lite"/>
    </source>
</evidence>
<dbReference type="Proteomes" id="UP000057134">
    <property type="component" value="Chromosome"/>
</dbReference>
<feature type="region of interest" description="Disordered" evidence="1">
    <location>
        <begin position="32"/>
        <end position="62"/>
    </location>
</feature>
<protein>
    <recommendedName>
        <fullName evidence="4">Metallo-beta-lactamase superfamily protein,putative</fullName>
    </recommendedName>
</protein>
<reference evidence="2 3" key="1">
    <citation type="journal article" date="2015" name="MBio">
        <title>Enzymatic Degradation of Phenazines Can Generate Energy and Protect Sensitive Organisms from Toxicity.</title>
        <authorList>
            <person name="Costa K.C."/>
            <person name="Bergkessel M."/>
            <person name="Saunders S."/>
            <person name="Korlach J."/>
            <person name="Newman D.K."/>
        </authorList>
    </citation>
    <scope>NUCLEOTIDE SEQUENCE [LARGE SCALE GENOMIC DNA]</scope>
    <source>
        <strain evidence="2 3">CT6</strain>
    </source>
</reference>
<gene>
    <name evidence="2" type="ORF">XA26_11340</name>
</gene>